<proteinExistence type="predicted"/>
<organism evidence="1 2">
    <name type="scientific">Paenibacillus gansuensis</name>
    <dbReference type="NCBI Taxonomy" id="306542"/>
    <lineage>
        <taxon>Bacteria</taxon>
        <taxon>Bacillati</taxon>
        <taxon>Bacillota</taxon>
        <taxon>Bacilli</taxon>
        <taxon>Bacillales</taxon>
        <taxon>Paenibacillaceae</taxon>
        <taxon>Paenibacillus</taxon>
    </lineage>
</organism>
<reference evidence="2" key="1">
    <citation type="journal article" date="2019" name="Int. J. Syst. Evol. Microbiol.">
        <title>The Global Catalogue of Microorganisms (GCM) 10K type strain sequencing project: providing services to taxonomists for standard genome sequencing and annotation.</title>
        <authorList>
            <consortium name="The Broad Institute Genomics Platform"/>
            <consortium name="The Broad Institute Genome Sequencing Center for Infectious Disease"/>
            <person name="Wu L."/>
            <person name="Ma J."/>
        </authorList>
    </citation>
    <scope>NUCLEOTIDE SEQUENCE [LARGE SCALE GENOMIC DNA]</scope>
    <source>
        <strain evidence="2">KCTC 3950</strain>
    </source>
</reference>
<dbReference type="RefSeq" id="WP_377603300.1">
    <property type="nucleotide sequence ID" value="NZ_JBHUME010000008.1"/>
</dbReference>
<name>A0ABW5PH35_9BACL</name>
<evidence type="ECO:0000313" key="1">
    <source>
        <dbReference type="EMBL" id="MFD2613302.1"/>
    </source>
</evidence>
<accession>A0ABW5PH35</accession>
<dbReference type="EMBL" id="JBHUME010000008">
    <property type="protein sequence ID" value="MFD2613302.1"/>
    <property type="molecule type" value="Genomic_DNA"/>
</dbReference>
<comment type="caution">
    <text evidence="1">The sequence shown here is derived from an EMBL/GenBank/DDBJ whole genome shotgun (WGS) entry which is preliminary data.</text>
</comment>
<evidence type="ECO:0000313" key="2">
    <source>
        <dbReference type="Proteomes" id="UP001597541"/>
    </source>
</evidence>
<dbReference type="InterPro" id="IPR021328">
    <property type="entry name" value="CotB-like"/>
</dbReference>
<keyword evidence="2" id="KW-1185">Reference proteome</keyword>
<sequence length="275" mass="32044">MVQQQPAGASYREQALFEHKFWLQVLGDHARFIYNALSPKETARIEKAKRFMESYDQYLEDARNGIENARFPVFNQTVNQLTMEFREFKLELLREHLAGKIDIGLPPTFINHMVNELDEFLRVLYHLLAGELPPVFEAVHHHLLWLTDATGHAAAVAQELDPVEKPLINKSMQFEKQFQQYYLKAVELAGYMRTNLQQFPALSRFNKEVELEMLLFREFLSEIEEMRLTKEALGRLNPLLPDHMAREECYYLMKLSQVSEVSSPGCDPTAPRVEV</sequence>
<dbReference type="Pfam" id="PF11155">
    <property type="entry name" value="DUF2935"/>
    <property type="match status" value="2"/>
</dbReference>
<gene>
    <name evidence="1" type="ORF">ACFSUF_12800</name>
</gene>
<dbReference type="SUPFAM" id="SSF158430">
    <property type="entry name" value="Bacillus cereus metalloprotein-like"/>
    <property type="match status" value="2"/>
</dbReference>
<dbReference type="Proteomes" id="UP001597541">
    <property type="component" value="Unassembled WGS sequence"/>
</dbReference>
<protein>
    <submittedName>
        <fullName evidence="1">DUF2935 domain-containing protein</fullName>
    </submittedName>
</protein>
<dbReference type="Gene3D" id="1.20.1260.120">
    <property type="entry name" value="Protein of unknown function DUF2935"/>
    <property type="match status" value="1"/>
</dbReference>